<evidence type="ECO:0000256" key="15">
    <source>
        <dbReference type="ARBA" id="ARBA00033270"/>
    </source>
</evidence>
<evidence type="ECO:0000256" key="22">
    <source>
        <dbReference type="SAM" id="Phobius"/>
    </source>
</evidence>
<comment type="caution">
    <text evidence="23">The sequence shown here is derived from an EMBL/GenBank/DDBJ whole genome shotgun (WGS) entry which is preliminary data.</text>
</comment>
<feature type="transmembrane region" description="Helical" evidence="22">
    <location>
        <begin position="267"/>
        <end position="293"/>
    </location>
</feature>
<evidence type="ECO:0000256" key="17">
    <source>
        <dbReference type="ARBA" id="ARBA00041185"/>
    </source>
</evidence>
<evidence type="ECO:0000256" key="11">
    <source>
        <dbReference type="ARBA" id="ARBA00023136"/>
    </source>
</evidence>
<dbReference type="InterPro" id="IPR013438">
    <property type="entry name" value="SpoVE"/>
</dbReference>
<organism evidence="23 24">
    <name type="scientific">Clostridium paridis</name>
    <dbReference type="NCBI Taxonomy" id="2803863"/>
    <lineage>
        <taxon>Bacteria</taxon>
        <taxon>Bacillati</taxon>
        <taxon>Bacillota</taxon>
        <taxon>Clostridia</taxon>
        <taxon>Eubacteriales</taxon>
        <taxon>Clostridiaceae</taxon>
        <taxon>Clostridium</taxon>
    </lineage>
</organism>
<dbReference type="AlphaFoldDB" id="A0A937FGC3"/>
<evidence type="ECO:0000256" key="6">
    <source>
        <dbReference type="ARBA" id="ARBA00022679"/>
    </source>
</evidence>
<comment type="catalytic activity">
    <reaction evidence="20">
        <text>[GlcNAc-(1-&gt;4)-Mur2Ac(oyl-L-Ala-gamma-D-Glu-L-Lys-D-Ala-D-Ala)](n)-di-trans,octa-cis-undecaprenyl diphosphate + beta-D-GlcNAc-(1-&gt;4)-Mur2Ac(oyl-L-Ala-gamma-D-Glu-L-Lys-D-Ala-D-Ala)-di-trans,octa-cis-undecaprenyl diphosphate = [GlcNAc-(1-&gt;4)-Mur2Ac(oyl-L-Ala-gamma-D-Glu-L-Lys-D-Ala-D-Ala)](n+1)-di-trans,octa-cis-undecaprenyl diphosphate + di-trans,octa-cis-undecaprenyl diphosphate + H(+)</text>
        <dbReference type="Rhea" id="RHEA:23708"/>
        <dbReference type="Rhea" id="RHEA-COMP:9602"/>
        <dbReference type="Rhea" id="RHEA-COMP:9603"/>
        <dbReference type="ChEBI" id="CHEBI:15378"/>
        <dbReference type="ChEBI" id="CHEBI:58405"/>
        <dbReference type="ChEBI" id="CHEBI:60033"/>
        <dbReference type="ChEBI" id="CHEBI:78435"/>
        <dbReference type="EC" id="2.4.99.28"/>
    </reaction>
</comment>
<evidence type="ECO:0000256" key="12">
    <source>
        <dbReference type="ARBA" id="ARBA00023306"/>
    </source>
</evidence>
<evidence type="ECO:0000256" key="21">
    <source>
        <dbReference type="ARBA" id="ARBA00049966"/>
    </source>
</evidence>
<feature type="transmembrane region" description="Helical" evidence="22">
    <location>
        <begin position="16"/>
        <end position="36"/>
    </location>
</feature>
<evidence type="ECO:0000256" key="18">
    <source>
        <dbReference type="ARBA" id="ARBA00041418"/>
    </source>
</evidence>
<accession>A0A937FGC3</accession>
<evidence type="ECO:0000256" key="4">
    <source>
        <dbReference type="ARBA" id="ARBA00022618"/>
    </source>
</evidence>
<dbReference type="NCBIfam" id="TIGR02614">
    <property type="entry name" value="ftsW"/>
    <property type="match status" value="1"/>
</dbReference>
<evidence type="ECO:0000256" key="7">
    <source>
        <dbReference type="ARBA" id="ARBA00022692"/>
    </source>
</evidence>
<comment type="subcellular location">
    <subcellularLocation>
        <location evidence="1">Cell membrane</location>
        <topology evidence="1">Multi-pass membrane protein</topology>
    </subcellularLocation>
</comment>
<keyword evidence="8" id="KW-0133">Cell shape</keyword>
<evidence type="ECO:0000256" key="5">
    <source>
        <dbReference type="ARBA" id="ARBA00022676"/>
    </source>
</evidence>
<evidence type="ECO:0000256" key="9">
    <source>
        <dbReference type="ARBA" id="ARBA00022984"/>
    </source>
</evidence>
<comment type="pathway">
    <text evidence="2">Cell wall biogenesis; peptidoglycan biosynthesis.</text>
</comment>
<dbReference type="GO" id="GO:0008360">
    <property type="term" value="P:regulation of cell shape"/>
    <property type="evidence" value="ECO:0007669"/>
    <property type="project" value="UniProtKB-KW"/>
</dbReference>
<feature type="transmembrane region" description="Helical" evidence="22">
    <location>
        <begin position="80"/>
        <end position="98"/>
    </location>
</feature>
<keyword evidence="3" id="KW-1003">Cell membrane</keyword>
<dbReference type="GO" id="GO:0008955">
    <property type="term" value="F:peptidoglycan glycosyltransferase activity"/>
    <property type="evidence" value="ECO:0007669"/>
    <property type="project" value="UniProtKB-EC"/>
</dbReference>
<reference evidence="23" key="1">
    <citation type="submission" date="2021-01" db="EMBL/GenBank/DDBJ databases">
        <title>Genome public.</title>
        <authorList>
            <person name="Liu C."/>
            <person name="Sun Q."/>
        </authorList>
    </citation>
    <scope>NUCLEOTIDE SEQUENCE</scope>
    <source>
        <strain evidence="23">YIM B02565</strain>
    </source>
</reference>
<name>A0A937FGC3_9CLOT</name>
<evidence type="ECO:0000313" key="23">
    <source>
        <dbReference type="EMBL" id="MBL4931051.1"/>
    </source>
</evidence>
<comment type="similarity">
    <text evidence="16">Belongs to the SEDS family. FtsW subfamily.</text>
</comment>
<evidence type="ECO:0000256" key="2">
    <source>
        <dbReference type="ARBA" id="ARBA00004752"/>
    </source>
</evidence>
<dbReference type="InterPro" id="IPR001182">
    <property type="entry name" value="FtsW/RodA"/>
</dbReference>
<evidence type="ECO:0000256" key="8">
    <source>
        <dbReference type="ARBA" id="ARBA00022960"/>
    </source>
</evidence>
<comment type="function">
    <text evidence="21">Peptidoglycan polymerase that is essential for cell division.</text>
</comment>
<keyword evidence="5" id="KW-0328">Glycosyltransferase</keyword>
<keyword evidence="7 22" id="KW-0812">Transmembrane</keyword>
<keyword evidence="24" id="KW-1185">Reference proteome</keyword>
<keyword evidence="9" id="KW-0573">Peptidoglycan synthesis</keyword>
<keyword evidence="11 22" id="KW-0472">Membrane</keyword>
<dbReference type="EC" id="2.4.99.28" evidence="19"/>
<sequence length="373" mass="41079">MKKFKKAAIKMGQIDYILFYVIFFLLAIGVVMVYSASSFYAMYNFNDNMYFLKKQGFSAIVGIIAMLFMMSFDYHKLRKLTVPLIIITIPLLYVVFLFEGTNGAQRWIPLPGFSLQPSEIAKYAVVAFLALSIDKKGEGIKNFKTGILPYIIFSGFFAGSVLLEKNLSIASVIMIVTLIVLFVGGARPRDFATIIPVLFAGGVFFIFSESYRRERLLNFLDPWKDPANNGYQLIQSFLALGAGGVTGLGLGQSRQKTLYMPEPHNDFIFSIIGEELGLIGCLFIILLFVVLVWRGISIAMRAKDTYGTLLATGITGIIAVQALINIAVVTGSMPVTGVPLPLISYGGSSLIINMTALGILLNISRQIERKSST</sequence>
<evidence type="ECO:0000256" key="13">
    <source>
        <dbReference type="ARBA" id="ARBA00023316"/>
    </source>
</evidence>
<dbReference type="Pfam" id="PF01098">
    <property type="entry name" value="FTSW_RODA_SPOVE"/>
    <property type="match status" value="1"/>
</dbReference>
<keyword evidence="6" id="KW-0808">Transferase</keyword>
<dbReference type="NCBIfam" id="TIGR02615">
    <property type="entry name" value="spoVE"/>
    <property type="match status" value="1"/>
</dbReference>
<dbReference type="RefSeq" id="WP_202766425.1">
    <property type="nucleotide sequence ID" value="NZ_JAESWA010000017.1"/>
</dbReference>
<dbReference type="GO" id="GO:0009252">
    <property type="term" value="P:peptidoglycan biosynthetic process"/>
    <property type="evidence" value="ECO:0007669"/>
    <property type="project" value="UniProtKB-KW"/>
</dbReference>
<feature type="transmembrane region" description="Helical" evidence="22">
    <location>
        <begin position="342"/>
        <end position="363"/>
    </location>
</feature>
<feature type="transmembrane region" description="Helical" evidence="22">
    <location>
        <begin position="143"/>
        <end position="161"/>
    </location>
</feature>
<feature type="transmembrane region" description="Helical" evidence="22">
    <location>
        <begin position="167"/>
        <end position="184"/>
    </location>
</feature>
<dbReference type="PANTHER" id="PTHR30474">
    <property type="entry name" value="CELL CYCLE PROTEIN"/>
    <property type="match status" value="1"/>
</dbReference>
<evidence type="ECO:0000256" key="19">
    <source>
        <dbReference type="ARBA" id="ARBA00044770"/>
    </source>
</evidence>
<dbReference type="EMBL" id="JAESWA010000017">
    <property type="protein sequence ID" value="MBL4931051.1"/>
    <property type="molecule type" value="Genomic_DNA"/>
</dbReference>
<evidence type="ECO:0000256" key="16">
    <source>
        <dbReference type="ARBA" id="ARBA00038053"/>
    </source>
</evidence>
<gene>
    <name evidence="23" type="primary">spoVE</name>
    <name evidence="23" type="ORF">JK634_04475</name>
</gene>
<keyword evidence="12" id="KW-0131">Cell cycle</keyword>
<dbReference type="PANTHER" id="PTHR30474:SF2">
    <property type="entry name" value="PEPTIDOGLYCAN GLYCOSYLTRANSFERASE FTSW-RELATED"/>
    <property type="match status" value="1"/>
</dbReference>
<feature type="transmembrane region" description="Helical" evidence="22">
    <location>
        <begin position="191"/>
        <end position="208"/>
    </location>
</feature>
<proteinExistence type="inferred from homology"/>
<evidence type="ECO:0000256" key="3">
    <source>
        <dbReference type="ARBA" id="ARBA00022475"/>
    </source>
</evidence>
<dbReference type="GO" id="GO:0015648">
    <property type="term" value="F:lipid-linked peptidoglycan transporter activity"/>
    <property type="evidence" value="ECO:0007669"/>
    <property type="project" value="TreeGrafter"/>
</dbReference>
<dbReference type="GO" id="GO:0032153">
    <property type="term" value="C:cell division site"/>
    <property type="evidence" value="ECO:0007669"/>
    <property type="project" value="TreeGrafter"/>
</dbReference>
<keyword evidence="10 22" id="KW-1133">Transmembrane helix</keyword>
<feature type="transmembrane region" description="Helical" evidence="22">
    <location>
        <begin position="56"/>
        <end position="73"/>
    </location>
</feature>
<evidence type="ECO:0000313" key="24">
    <source>
        <dbReference type="Proteomes" id="UP000623681"/>
    </source>
</evidence>
<evidence type="ECO:0000256" key="1">
    <source>
        <dbReference type="ARBA" id="ARBA00004651"/>
    </source>
</evidence>
<keyword evidence="4" id="KW-0132">Cell division</keyword>
<dbReference type="GO" id="GO:0005886">
    <property type="term" value="C:plasma membrane"/>
    <property type="evidence" value="ECO:0007669"/>
    <property type="project" value="UniProtKB-SubCell"/>
</dbReference>
<keyword evidence="13" id="KW-0961">Cell wall biogenesis/degradation</keyword>
<feature type="transmembrane region" description="Helical" evidence="22">
    <location>
        <begin position="305"/>
        <end position="330"/>
    </location>
</feature>
<dbReference type="GO" id="GO:0071555">
    <property type="term" value="P:cell wall organization"/>
    <property type="evidence" value="ECO:0007669"/>
    <property type="project" value="UniProtKB-KW"/>
</dbReference>
<evidence type="ECO:0000256" key="10">
    <source>
        <dbReference type="ARBA" id="ARBA00022989"/>
    </source>
</evidence>
<dbReference type="GO" id="GO:0051301">
    <property type="term" value="P:cell division"/>
    <property type="evidence" value="ECO:0007669"/>
    <property type="project" value="UniProtKB-KW"/>
</dbReference>
<protein>
    <recommendedName>
        <fullName evidence="17">Probable peptidoglycan glycosyltransferase FtsW</fullName>
        <ecNumber evidence="19">2.4.99.28</ecNumber>
    </recommendedName>
    <alternativeName>
        <fullName evidence="18">Cell division protein FtsW</fullName>
    </alternativeName>
    <alternativeName>
        <fullName evidence="15">Cell wall polymerase</fullName>
    </alternativeName>
    <alternativeName>
        <fullName evidence="14">Peptidoglycan polymerase</fullName>
    </alternativeName>
</protein>
<evidence type="ECO:0000256" key="20">
    <source>
        <dbReference type="ARBA" id="ARBA00049902"/>
    </source>
</evidence>
<evidence type="ECO:0000256" key="14">
    <source>
        <dbReference type="ARBA" id="ARBA00032370"/>
    </source>
</evidence>
<dbReference type="Proteomes" id="UP000623681">
    <property type="component" value="Unassembled WGS sequence"/>
</dbReference>
<dbReference type="InterPro" id="IPR013437">
    <property type="entry name" value="FtsW"/>
</dbReference>